<keyword evidence="4" id="KW-1185">Reference proteome</keyword>
<dbReference type="InterPro" id="IPR012495">
    <property type="entry name" value="TadE-like_dom"/>
</dbReference>
<evidence type="ECO:0000259" key="2">
    <source>
        <dbReference type="Pfam" id="PF07811"/>
    </source>
</evidence>
<evidence type="ECO:0000313" key="3">
    <source>
        <dbReference type="EMBL" id="WQH07470.1"/>
    </source>
</evidence>
<protein>
    <submittedName>
        <fullName evidence="3">TadE family protein</fullName>
    </submittedName>
</protein>
<feature type="domain" description="TadE-like" evidence="2">
    <location>
        <begin position="6"/>
        <end position="47"/>
    </location>
</feature>
<dbReference type="Pfam" id="PF07811">
    <property type="entry name" value="TadE"/>
    <property type="match status" value="1"/>
</dbReference>
<evidence type="ECO:0000313" key="4">
    <source>
        <dbReference type="Proteomes" id="UP001326110"/>
    </source>
</evidence>
<reference evidence="3 4" key="1">
    <citation type="submission" date="2023-11" db="EMBL/GenBank/DDBJ databases">
        <title>MicrobeMod: A computational toolkit for identifying prokaryotic methylation and restriction-modification with nanopore sequencing.</title>
        <authorList>
            <person name="Crits-Christoph A."/>
            <person name="Kang S.C."/>
            <person name="Lee H."/>
            <person name="Ostrov N."/>
        </authorList>
    </citation>
    <scope>NUCLEOTIDE SEQUENCE [LARGE SCALE GENOMIC DNA]</scope>
    <source>
        <strain evidence="3 4">ATCC 25935</strain>
    </source>
</reference>
<keyword evidence="1" id="KW-1133">Transmembrane helix</keyword>
<dbReference type="EMBL" id="CP140152">
    <property type="protein sequence ID" value="WQH07470.1"/>
    <property type="molecule type" value="Genomic_DNA"/>
</dbReference>
<dbReference type="RefSeq" id="WP_040378172.1">
    <property type="nucleotide sequence ID" value="NZ_CP140152.1"/>
</dbReference>
<proteinExistence type="predicted"/>
<feature type="transmembrane region" description="Helical" evidence="1">
    <location>
        <begin position="12"/>
        <end position="36"/>
    </location>
</feature>
<evidence type="ECO:0000256" key="1">
    <source>
        <dbReference type="SAM" id="Phobius"/>
    </source>
</evidence>
<dbReference type="PROSITE" id="PS51257">
    <property type="entry name" value="PROKAR_LIPOPROTEIN"/>
    <property type="match status" value="1"/>
</dbReference>
<keyword evidence="1" id="KW-0812">Transmembrane</keyword>
<dbReference type="GeneID" id="43165895"/>
<gene>
    <name evidence="3" type="ORF">SR858_13480</name>
</gene>
<keyword evidence="1" id="KW-0472">Membrane</keyword>
<name>A0ABZ0Y610_9BURK</name>
<organism evidence="3 4">
    <name type="scientific">Duganella zoogloeoides</name>
    <dbReference type="NCBI Taxonomy" id="75659"/>
    <lineage>
        <taxon>Bacteria</taxon>
        <taxon>Pseudomonadati</taxon>
        <taxon>Pseudomonadota</taxon>
        <taxon>Betaproteobacteria</taxon>
        <taxon>Burkholderiales</taxon>
        <taxon>Oxalobacteraceae</taxon>
        <taxon>Telluria group</taxon>
        <taxon>Duganella</taxon>
    </lineage>
</organism>
<dbReference type="Proteomes" id="UP001326110">
    <property type="component" value="Chromosome"/>
</dbReference>
<sequence length="188" mass="19888">MRRAGGLVTAEFSLVLVVFLTVACGVLEVGRAMYLYNALYMVTQRAALAAASADFSNPQAMAAVRQRAVLRTMPGNLIMGAPVSDAHVRIDYMSLSGAGTEVMQPIAAGNMPACPVNNRIACMKDPNSAACIRLVRVRICDPAVTDKCDLTAYRAMFPLVKLPLELPMSTTIAAVETLGAAPGDEPCP</sequence>
<accession>A0ABZ0Y610</accession>